<dbReference type="GeneID" id="92860747"/>
<reference evidence="2 3" key="1">
    <citation type="submission" date="2019-06" db="EMBL/GenBank/DDBJ databases">
        <title>Genome sequence analysis of &gt;100 Bacillus licheniformis strains suggests intrinsic resistance to this species.</title>
        <authorList>
            <person name="Wels M."/>
            <person name="Siezen R.J."/>
            <person name="Johansen E."/>
            <person name="Stuer-Lauridsen B."/>
            <person name="Bjerre K."/>
            <person name="Nielsen B.K.K."/>
        </authorList>
    </citation>
    <scope>NUCLEOTIDE SEQUENCE [LARGE SCALE GENOMIC DNA]</scope>
    <source>
        <strain evidence="2 3">BAC-16736</strain>
    </source>
</reference>
<organism evidence="2 3">
    <name type="scientific">Bacillus licheniformis</name>
    <dbReference type="NCBI Taxonomy" id="1402"/>
    <lineage>
        <taxon>Bacteria</taxon>
        <taxon>Bacillati</taxon>
        <taxon>Bacillota</taxon>
        <taxon>Bacilli</taxon>
        <taxon>Bacillales</taxon>
        <taxon>Bacillaceae</taxon>
        <taxon>Bacillus</taxon>
    </lineage>
</organism>
<protein>
    <submittedName>
        <fullName evidence="2">Uncharacterized protein</fullName>
    </submittedName>
</protein>
<evidence type="ECO:0000313" key="2">
    <source>
        <dbReference type="EMBL" id="TWL23828.1"/>
    </source>
</evidence>
<evidence type="ECO:0000313" key="1">
    <source>
        <dbReference type="EMBL" id="QPR70677.1"/>
    </source>
</evidence>
<dbReference type="AlphaFoldDB" id="A0A8B5Y8N4"/>
<dbReference type="EMBL" id="CP065647">
    <property type="protein sequence ID" value="QPR70677.1"/>
    <property type="molecule type" value="Genomic_DNA"/>
</dbReference>
<name>A0A8B5Y8N4_BACLI</name>
<gene>
    <name evidence="2" type="ORF">CHCC16736_1536</name>
    <name evidence="1" type="ORF">I6G80_12460</name>
</gene>
<dbReference type="Proteomes" id="UP000595038">
    <property type="component" value="Chromosome"/>
</dbReference>
<evidence type="ECO:0000313" key="3">
    <source>
        <dbReference type="Proteomes" id="UP000435910"/>
    </source>
</evidence>
<accession>A0A8B5Y8N4</accession>
<sequence>MQQAGYRSGLFLMTRGRHKNHDQTDAGYDIIDNDSLYRVIKQERRYEE</sequence>
<evidence type="ECO:0000313" key="4">
    <source>
        <dbReference type="Proteomes" id="UP000595038"/>
    </source>
</evidence>
<dbReference type="RefSeq" id="WP_016885934.1">
    <property type="nucleotide sequence ID" value="NZ_BEXU01000015.1"/>
</dbReference>
<reference evidence="1 4" key="2">
    <citation type="submission" date="2020-12" db="EMBL/GenBank/DDBJ databases">
        <title>FDA dAtabase for Regulatory Grade micrObial Sequences (FDA-ARGOS): Supporting development and validation of Infectious Disease Dx tests.</title>
        <authorList>
            <person name="Nelson B."/>
            <person name="Plummer A."/>
            <person name="Tallon L."/>
            <person name="Sadzewicz L."/>
            <person name="Zhao X."/>
            <person name="Boylan J."/>
            <person name="Ott S."/>
            <person name="Bowen H."/>
            <person name="Vavikolanu K."/>
            <person name="Mehta A."/>
            <person name="Aluvathingal J."/>
            <person name="Nadendla S."/>
            <person name="Myers T."/>
            <person name="Yan Y."/>
            <person name="Sichtig H."/>
        </authorList>
    </citation>
    <scope>NUCLEOTIDE SEQUENCE [LARGE SCALE GENOMIC DNA]</scope>
    <source>
        <strain evidence="1 4">FDAARGOS_923</strain>
    </source>
</reference>
<proteinExistence type="predicted"/>
<dbReference type="EMBL" id="NILC01000028">
    <property type="protein sequence ID" value="TWL23828.1"/>
    <property type="molecule type" value="Genomic_DNA"/>
</dbReference>
<dbReference type="Proteomes" id="UP000435910">
    <property type="component" value="Unassembled WGS sequence"/>
</dbReference>